<feature type="domain" description="DUF2169" evidence="1">
    <location>
        <begin position="26"/>
        <end position="403"/>
    </location>
</feature>
<dbReference type="OrthoDB" id="237820at2"/>
<reference evidence="2 3" key="1">
    <citation type="submission" date="2016-11" db="EMBL/GenBank/DDBJ databases">
        <authorList>
            <person name="Jaros S."/>
            <person name="Januszkiewicz K."/>
            <person name="Wedrychowicz H."/>
        </authorList>
    </citation>
    <scope>NUCLEOTIDE SEQUENCE [LARGE SCALE GENOMIC DNA]</scope>
    <source>
        <strain evidence="2 3">GAS95</strain>
    </source>
</reference>
<dbReference type="InterPro" id="IPR018683">
    <property type="entry name" value="DUF2169"/>
</dbReference>
<accession>A0A1N6KXQ7</accession>
<sequence>MSFINHTPFDAIGYAGVTPTGDTFDVVVLKTTLAFATDGSLSLVDEQPGLTVADVFLGDPNVSSVSHESDFCHWKPRCDVMVRGTAHAPGGQPAEQFTASLRVTSAVPRSGPEFGMPSNSPTTQTLLSKTLSITGPRWFIRRNGIVRLTSRLIRLATLGLVRIPDWRLTRPTPITTFSLRYERAFGGCARVQVDEPAAKRVAKSAWRTGVTYGSLLKVWQESGQSETLAEAHWPGNPIGTGFAPGWWLNATQARRVSAPQIELAAARISVGDFLAASEGRLPPDLPSQIPAGFGPLNRSWAPRCDLLGTVDDAFINSDAPLPRDFDFAYWNAAPPDQQTDYLHGGETVELANLTRDGLLTFQLPNDKVFAFIEWSDGDIDTPDLHIDTMLIDTDARKVYLTWRLRVQRSEGRKTTRLEVRWRNEADDQVRKRQVADWLASLVQPTQGTSHG</sequence>
<keyword evidence="3" id="KW-1185">Reference proteome</keyword>
<evidence type="ECO:0000313" key="2">
    <source>
        <dbReference type="EMBL" id="SIO61332.1"/>
    </source>
</evidence>
<protein>
    <recommendedName>
        <fullName evidence="1">DUF2169 domain-containing protein</fullName>
    </recommendedName>
</protein>
<gene>
    <name evidence="2" type="ORF">SAMN05444165_5203</name>
</gene>
<dbReference type="RefSeq" id="WP_074300223.1">
    <property type="nucleotide sequence ID" value="NZ_FSRU01000002.1"/>
</dbReference>
<dbReference type="EMBL" id="FSRU01000002">
    <property type="protein sequence ID" value="SIO61332.1"/>
    <property type="molecule type" value="Genomic_DNA"/>
</dbReference>
<dbReference type="Pfam" id="PF09937">
    <property type="entry name" value="DUF2169"/>
    <property type="match status" value="1"/>
</dbReference>
<evidence type="ECO:0000313" key="3">
    <source>
        <dbReference type="Proteomes" id="UP000185151"/>
    </source>
</evidence>
<proteinExistence type="predicted"/>
<dbReference type="Proteomes" id="UP000185151">
    <property type="component" value="Unassembled WGS sequence"/>
</dbReference>
<organism evidence="2 3">
    <name type="scientific">Paraburkholderia phenazinium</name>
    <dbReference type="NCBI Taxonomy" id="60549"/>
    <lineage>
        <taxon>Bacteria</taxon>
        <taxon>Pseudomonadati</taxon>
        <taxon>Pseudomonadota</taxon>
        <taxon>Betaproteobacteria</taxon>
        <taxon>Burkholderiales</taxon>
        <taxon>Burkholderiaceae</taxon>
        <taxon>Paraburkholderia</taxon>
    </lineage>
</organism>
<evidence type="ECO:0000259" key="1">
    <source>
        <dbReference type="Pfam" id="PF09937"/>
    </source>
</evidence>
<dbReference type="AlphaFoldDB" id="A0A1N6KXQ7"/>
<name>A0A1N6KXQ7_9BURK</name>